<evidence type="ECO:0000313" key="2">
    <source>
        <dbReference type="Proteomes" id="UP000503287"/>
    </source>
</evidence>
<dbReference type="Proteomes" id="UP000503287">
    <property type="component" value="Chromosome"/>
</dbReference>
<proteinExistence type="predicted"/>
<protein>
    <submittedName>
        <fullName evidence="1">DUF2612 domain-containing protein</fullName>
    </submittedName>
</protein>
<gene>
    <name evidence="1" type="ORF">GTH24_15100</name>
</gene>
<dbReference type="EMBL" id="CP047344">
    <property type="protein sequence ID" value="QIF95142.1"/>
    <property type="molecule type" value="Genomic_DNA"/>
</dbReference>
<organism evidence="1 2">
    <name type="scientific">Proteus vulgaris</name>
    <dbReference type="NCBI Taxonomy" id="585"/>
    <lineage>
        <taxon>Bacteria</taxon>
        <taxon>Pseudomonadati</taxon>
        <taxon>Pseudomonadota</taxon>
        <taxon>Gammaproteobacteria</taxon>
        <taxon>Enterobacterales</taxon>
        <taxon>Morganellaceae</taxon>
        <taxon>Proteus</taxon>
    </lineage>
</organism>
<keyword evidence="2" id="KW-1185">Reference proteome</keyword>
<dbReference type="Pfam" id="PF11041">
    <property type="entry name" value="Phage_Wedge1"/>
    <property type="match status" value="1"/>
</dbReference>
<accession>A0A6G6SKS5</accession>
<evidence type="ECO:0000313" key="1">
    <source>
        <dbReference type="EMBL" id="QIF95142.1"/>
    </source>
</evidence>
<name>A0A6G6SKS5_PROVU</name>
<sequence>MIDIRETLLSQYANSPNILAILKSANQSIDPRSHVEEFYNMAVNLHSAVGFGLDIWGRIVGIGRGLSIPDPDDNYFGFEGTEKFSPFGQAPFFGGNPGDVTYEMSDDTYREVIIIKAYSNILYATAPNINAFLKASFPRGKAYYLITGHMQARYVFEYRLSEFEKNLIFHHNILPRPSGVDVGVNELPTNEYFGFYGSGFQPFNQAPFTK</sequence>
<dbReference type="RefSeq" id="WP_049206561.1">
    <property type="nucleotide sequence ID" value="NZ_CP047344.1"/>
</dbReference>
<dbReference type="InterPro" id="IPR021283">
    <property type="entry name" value="Phage_Wedge1"/>
</dbReference>
<reference evidence="1 2" key="1">
    <citation type="submission" date="2020-01" db="EMBL/GenBank/DDBJ databases">
        <title>The genomic epidemiology of tigecycline resistance gene tet(X) variants in a swine farm in China.</title>
        <authorList>
            <person name="Peng K."/>
            <person name="Li R."/>
        </authorList>
    </citation>
    <scope>NUCLEOTIDE SEQUENCE [LARGE SCALE GENOMIC DNA]</scope>
    <source>
        <strain evidence="1 2">ZN3</strain>
    </source>
</reference>
<dbReference type="AlphaFoldDB" id="A0A6G6SKS5"/>